<evidence type="ECO:0000256" key="6">
    <source>
        <dbReference type="PROSITE-ProRule" id="PRU00433"/>
    </source>
</evidence>
<proteinExistence type="predicted"/>
<dbReference type="PROSITE" id="PS51007">
    <property type="entry name" value="CYTC"/>
    <property type="match status" value="2"/>
</dbReference>
<dbReference type="AlphaFoldDB" id="A0A4Q0MHA1"/>
<evidence type="ECO:0000256" key="1">
    <source>
        <dbReference type="ARBA" id="ARBA00004196"/>
    </source>
</evidence>
<protein>
    <recommendedName>
        <fullName evidence="9">Cytochrome c domain-containing protein</fullName>
    </recommendedName>
</protein>
<dbReference type="GO" id="GO:0020037">
    <property type="term" value="F:heme binding"/>
    <property type="evidence" value="ECO:0007669"/>
    <property type="project" value="InterPro"/>
</dbReference>
<evidence type="ECO:0000259" key="9">
    <source>
        <dbReference type="PROSITE" id="PS51007"/>
    </source>
</evidence>
<feature type="chain" id="PRO_5020277483" description="Cytochrome c domain-containing protein" evidence="8">
    <location>
        <begin position="24"/>
        <end position="555"/>
    </location>
</feature>
<evidence type="ECO:0000256" key="2">
    <source>
        <dbReference type="ARBA" id="ARBA00022617"/>
    </source>
</evidence>
<dbReference type="EMBL" id="RYFI01000012">
    <property type="protein sequence ID" value="RXF72868.1"/>
    <property type="molecule type" value="Genomic_DNA"/>
</dbReference>
<dbReference type="GO" id="GO:0030313">
    <property type="term" value="C:cell envelope"/>
    <property type="evidence" value="ECO:0007669"/>
    <property type="project" value="UniProtKB-SubCell"/>
</dbReference>
<feature type="region of interest" description="Disordered" evidence="7">
    <location>
        <begin position="232"/>
        <end position="262"/>
    </location>
</feature>
<evidence type="ECO:0000256" key="4">
    <source>
        <dbReference type="ARBA" id="ARBA00023002"/>
    </source>
</evidence>
<keyword evidence="3 6" id="KW-0479">Metal-binding</keyword>
<dbReference type="OrthoDB" id="9805202at2"/>
<dbReference type="RefSeq" id="WP_128778030.1">
    <property type="nucleotide sequence ID" value="NZ_RYFI01000012.1"/>
</dbReference>
<sequence>MKACALAGIIGFIIILTPVSASATTDDDLYAALRQYGFTGKMEEAFDQKLGRTLDPKLVDVGRLVFFDKGLGVHKSNSCAGCHSPTRGFGDTQPIAIGIGSGSDKVGPSRTGARNQRRTPMLIGIGLLPSLMWNGRFSSNSGDPFDNSRGFTFPYPEGQSFFPASDPRFPHLLAAQAHIPFTELPEMAGFGGFGDTENAPFVDVRFNSRRFSTVVIPARPSQQMKVLGLPITPIPNDRPIRDDDDNTTNPPTPSDFDQFDDVSGNQDRFVPEPYDDVPSRNNPIRHEVLERINNMREYRQLFGQIYQSVNDGNAIEFYMIGQALSEFQLSLTYVNAPIDRYARGERGALTDEQKRGAILFFGKAGCVTCHTVAGNSNEMFSDFKSHATGVPSIAPVFGVGKGNVPFRNQEGTFTVKGPYDMGLFDITSLEADRFKFRTSPLRNVGLQANFFHNGSFNNLERAVRFHINPKAGARTYNPANEGVPADLRSNMGRFDVVQEHLAPQLDNPVTLTDAELDAVVAFLNDALTDERARADKLRQLVPARLPSGEPVQVFE</sequence>
<dbReference type="InterPro" id="IPR004852">
    <property type="entry name" value="Di-haem_cyt_c_peroxidsae"/>
</dbReference>
<evidence type="ECO:0000313" key="10">
    <source>
        <dbReference type="EMBL" id="RXF72868.1"/>
    </source>
</evidence>
<feature type="domain" description="Cytochrome c" evidence="9">
    <location>
        <begin position="351"/>
        <end position="527"/>
    </location>
</feature>
<reference evidence="10 11" key="1">
    <citation type="submission" date="2018-12" db="EMBL/GenBank/DDBJ databases">
        <title>bacterium Hansschlegelia zhihuaiae S113.</title>
        <authorList>
            <person name="He J."/>
        </authorList>
    </citation>
    <scope>NUCLEOTIDE SEQUENCE [LARGE SCALE GENOMIC DNA]</scope>
    <source>
        <strain evidence="10 11">S 113</strain>
    </source>
</reference>
<organism evidence="10 11">
    <name type="scientific">Hansschlegelia zhihuaiae</name>
    <dbReference type="NCBI Taxonomy" id="405005"/>
    <lineage>
        <taxon>Bacteria</taxon>
        <taxon>Pseudomonadati</taxon>
        <taxon>Pseudomonadota</taxon>
        <taxon>Alphaproteobacteria</taxon>
        <taxon>Hyphomicrobiales</taxon>
        <taxon>Methylopilaceae</taxon>
        <taxon>Hansschlegelia</taxon>
    </lineage>
</organism>
<dbReference type="GO" id="GO:0004130">
    <property type="term" value="F:cytochrome-c peroxidase activity"/>
    <property type="evidence" value="ECO:0007669"/>
    <property type="project" value="TreeGrafter"/>
</dbReference>
<feature type="domain" description="Cytochrome c" evidence="9">
    <location>
        <begin position="57"/>
        <end position="160"/>
    </location>
</feature>
<dbReference type="Proteomes" id="UP000289708">
    <property type="component" value="Unassembled WGS sequence"/>
</dbReference>
<keyword evidence="4" id="KW-0560">Oxidoreductase</keyword>
<evidence type="ECO:0000256" key="5">
    <source>
        <dbReference type="ARBA" id="ARBA00023004"/>
    </source>
</evidence>
<dbReference type="InterPro" id="IPR036909">
    <property type="entry name" value="Cyt_c-like_dom_sf"/>
</dbReference>
<accession>A0A4Q0MHA1</accession>
<feature type="signal peptide" evidence="8">
    <location>
        <begin position="1"/>
        <end position="23"/>
    </location>
</feature>
<dbReference type="Gene3D" id="1.10.760.10">
    <property type="entry name" value="Cytochrome c-like domain"/>
    <property type="match status" value="2"/>
</dbReference>
<dbReference type="PANTHER" id="PTHR30600">
    <property type="entry name" value="CYTOCHROME C PEROXIDASE-RELATED"/>
    <property type="match status" value="1"/>
</dbReference>
<dbReference type="GO" id="GO:0046872">
    <property type="term" value="F:metal ion binding"/>
    <property type="evidence" value="ECO:0007669"/>
    <property type="project" value="UniProtKB-KW"/>
</dbReference>
<dbReference type="Pfam" id="PF03150">
    <property type="entry name" value="CCP_MauG"/>
    <property type="match status" value="2"/>
</dbReference>
<evidence type="ECO:0000256" key="8">
    <source>
        <dbReference type="SAM" id="SignalP"/>
    </source>
</evidence>
<keyword evidence="11" id="KW-1185">Reference proteome</keyword>
<dbReference type="InterPro" id="IPR051395">
    <property type="entry name" value="Cytochrome_c_Peroxidase/MauG"/>
</dbReference>
<evidence type="ECO:0000256" key="7">
    <source>
        <dbReference type="SAM" id="MobiDB-lite"/>
    </source>
</evidence>
<gene>
    <name evidence="10" type="ORF">EK403_13655</name>
</gene>
<comment type="subcellular location">
    <subcellularLocation>
        <location evidence="1">Cell envelope</location>
    </subcellularLocation>
</comment>
<keyword evidence="5 6" id="KW-0408">Iron</keyword>
<name>A0A4Q0MHA1_9HYPH</name>
<comment type="caution">
    <text evidence="10">The sequence shown here is derived from an EMBL/GenBank/DDBJ whole genome shotgun (WGS) entry which is preliminary data.</text>
</comment>
<dbReference type="InterPro" id="IPR009056">
    <property type="entry name" value="Cyt_c-like_dom"/>
</dbReference>
<keyword evidence="8" id="KW-0732">Signal</keyword>
<evidence type="ECO:0000313" key="11">
    <source>
        <dbReference type="Proteomes" id="UP000289708"/>
    </source>
</evidence>
<dbReference type="GO" id="GO:0009055">
    <property type="term" value="F:electron transfer activity"/>
    <property type="evidence" value="ECO:0007669"/>
    <property type="project" value="InterPro"/>
</dbReference>
<keyword evidence="2 6" id="KW-0349">Heme</keyword>
<dbReference type="SUPFAM" id="SSF46626">
    <property type="entry name" value="Cytochrome c"/>
    <property type="match status" value="2"/>
</dbReference>
<evidence type="ECO:0000256" key="3">
    <source>
        <dbReference type="ARBA" id="ARBA00022723"/>
    </source>
</evidence>